<reference evidence="1" key="1">
    <citation type="journal article" date="2019" name="Beilstein J. Org. Chem.">
        <title>Nanangenines: drimane sesquiterpenoids as the dominant metabolite cohort of a novel Australian fungus, Aspergillus nanangensis.</title>
        <authorList>
            <person name="Lacey H.J."/>
            <person name="Gilchrist C.L.M."/>
            <person name="Crombie A."/>
            <person name="Kalaitzis J.A."/>
            <person name="Vuong D."/>
            <person name="Rutledge P.J."/>
            <person name="Turner P."/>
            <person name="Pitt J.I."/>
            <person name="Lacey E."/>
            <person name="Chooi Y.H."/>
            <person name="Piggott A.M."/>
        </authorList>
    </citation>
    <scope>NUCLEOTIDE SEQUENCE</scope>
    <source>
        <strain evidence="1">MST-FP2251</strain>
    </source>
</reference>
<reference evidence="1" key="2">
    <citation type="submission" date="2020-02" db="EMBL/GenBank/DDBJ databases">
        <authorList>
            <person name="Gilchrist C.L.M."/>
            <person name="Chooi Y.-H."/>
        </authorList>
    </citation>
    <scope>NUCLEOTIDE SEQUENCE</scope>
    <source>
        <strain evidence="1">MST-FP2251</strain>
    </source>
</reference>
<accession>A0AAD4CDR0</accession>
<proteinExistence type="predicted"/>
<keyword evidence="2" id="KW-1185">Reference proteome</keyword>
<comment type="caution">
    <text evidence="1">The sequence shown here is derived from an EMBL/GenBank/DDBJ whole genome shotgun (WGS) entry which is preliminary data.</text>
</comment>
<sequence length="92" mass="10787">MLGHHSMISTAENEQWKNRQRTYTLSKFRAYLTCADWRQFSFVTPQLRLFIWNTKAARIGIPESQLASEDSSRPKFLFRSVEYGAVDVIQKT</sequence>
<evidence type="ECO:0000313" key="1">
    <source>
        <dbReference type="EMBL" id="KAF9884407.1"/>
    </source>
</evidence>
<gene>
    <name evidence="1" type="ORF">FE257_001807</name>
</gene>
<evidence type="ECO:0000313" key="2">
    <source>
        <dbReference type="Proteomes" id="UP001194746"/>
    </source>
</evidence>
<dbReference type="EMBL" id="VCAU01000123">
    <property type="protein sequence ID" value="KAF9884407.1"/>
    <property type="molecule type" value="Genomic_DNA"/>
</dbReference>
<dbReference type="AlphaFoldDB" id="A0AAD4CDR0"/>
<name>A0AAD4CDR0_ASPNN</name>
<organism evidence="1 2">
    <name type="scientific">Aspergillus nanangensis</name>
    <dbReference type="NCBI Taxonomy" id="2582783"/>
    <lineage>
        <taxon>Eukaryota</taxon>
        <taxon>Fungi</taxon>
        <taxon>Dikarya</taxon>
        <taxon>Ascomycota</taxon>
        <taxon>Pezizomycotina</taxon>
        <taxon>Eurotiomycetes</taxon>
        <taxon>Eurotiomycetidae</taxon>
        <taxon>Eurotiales</taxon>
        <taxon>Aspergillaceae</taxon>
        <taxon>Aspergillus</taxon>
        <taxon>Aspergillus subgen. Circumdati</taxon>
    </lineage>
</organism>
<dbReference type="Proteomes" id="UP001194746">
    <property type="component" value="Unassembled WGS sequence"/>
</dbReference>
<protein>
    <submittedName>
        <fullName evidence="1">Uncharacterized protein</fullName>
    </submittedName>
</protein>